<gene>
    <name evidence="8" type="ORF">J3E07_000298</name>
</gene>
<sequence>MKKIVMLDSKSCDNCGDCMKACSEVHGISRISILDYQGEYFPVVCQHCASAPCGEICPVNAIDVNNGTVHLNEDLCIGCGLCALACPFGAIFINEKTAHKCDLCIEENDECACIKACSKRCLEVIDVEDIVLSKKLKNLPNLASVTKPGSKANKNKSKDLLSLVTSSSRVNNP</sequence>
<dbReference type="RefSeq" id="WP_209590304.1">
    <property type="nucleotide sequence ID" value="NZ_JAGGMU010000001.1"/>
</dbReference>
<dbReference type="EMBL" id="JAGGMV010000001">
    <property type="protein sequence ID" value="MBP2200900.1"/>
    <property type="molecule type" value="Genomic_DNA"/>
</dbReference>
<keyword evidence="6" id="KW-0411">Iron-sulfur</keyword>
<dbReference type="InterPro" id="IPR017896">
    <property type="entry name" value="4Fe4S_Fe-S-bd"/>
</dbReference>
<proteinExistence type="predicted"/>
<evidence type="ECO:0000313" key="9">
    <source>
        <dbReference type="Proteomes" id="UP000740329"/>
    </source>
</evidence>
<dbReference type="SUPFAM" id="SSF54862">
    <property type="entry name" value="4Fe-4S ferredoxins"/>
    <property type="match status" value="1"/>
</dbReference>
<dbReference type="InterPro" id="IPR017900">
    <property type="entry name" value="4Fe4S_Fe_S_CS"/>
</dbReference>
<dbReference type="PANTHER" id="PTHR42859">
    <property type="entry name" value="OXIDOREDUCTASE"/>
    <property type="match status" value="1"/>
</dbReference>
<dbReference type="PANTHER" id="PTHR42859:SF10">
    <property type="entry name" value="DIMETHYLSULFOXIDE REDUCTASE CHAIN B"/>
    <property type="match status" value="1"/>
</dbReference>
<reference evidence="8" key="1">
    <citation type="submission" date="2021-03" db="EMBL/GenBank/DDBJ databases">
        <title>Genomic Encyclopedia of Type Strains, Phase IV (KMG-V): Genome sequencing to study the core and pangenomes of soil and plant-associated prokaryotes.</title>
        <authorList>
            <person name="Whitman W."/>
        </authorList>
    </citation>
    <scope>NUCLEOTIDE SEQUENCE</scope>
    <source>
        <strain evidence="8">C4</strain>
    </source>
</reference>
<keyword evidence="5" id="KW-0408">Iron</keyword>
<feature type="domain" description="4Fe-4S ferredoxin-type" evidence="7">
    <location>
        <begin position="3"/>
        <end position="33"/>
    </location>
</feature>
<evidence type="ECO:0000256" key="4">
    <source>
        <dbReference type="ARBA" id="ARBA00022982"/>
    </source>
</evidence>
<dbReference type="GO" id="GO:0016491">
    <property type="term" value="F:oxidoreductase activity"/>
    <property type="evidence" value="ECO:0007669"/>
    <property type="project" value="UniProtKB-ARBA"/>
</dbReference>
<evidence type="ECO:0000259" key="7">
    <source>
        <dbReference type="PROSITE" id="PS51379"/>
    </source>
</evidence>
<evidence type="ECO:0000256" key="1">
    <source>
        <dbReference type="ARBA" id="ARBA00022448"/>
    </source>
</evidence>
<dbReference type="Gene3D" id="3.30.70.20">
    <property type="match status" value="2"/>
</dbReference>
<comment type="caution">
    <text evidence="8">The sequence shown here is derived from an EMBL/GenBank/DDBJ whole genome shotgun (WGS) entry which is preliminary data.</text>
</comment>
<keyword evidence="4" id="KW-0249">Electron transport</keyword>
<feature type="domain" description="4Fe-4S ferredoxin-type" evidence="7">
    <location>
        <begin position="67"/>
        <end position="96"/>
    </location>
</feature>
<keyword evidence="3" id="KW-0479">Metal-binding</keyword>
<name>A0A8J7RZZ2_METVO</name>
<dbReference type="GO" id="GO:0051539">
    <property type="term" value="F:4 iron, 4 sulfur cluster binding"/>
    <property type="evidence" value="ECO:0007669"/>
    <property type="project" value="UniProtKB-KW"/>
</dbReference>
<dbReference type="Proteomes" id="UP000740329">
    <property type="component" value="Unassembled WGS sequence"/>
</dbReference>
<dbReference type="PROSITE" id="PS51379">
    <property type="entry name" value="4FE4S_FER_2"/>
    <property type="match status" value="2"/>
</dbReference>
<organism evidence="8 9">
    <name type="scientific">Methanococcus voltae</name>
    <dbReference type="NCBI Taxonomy" id="2188"/>
    <lineage>
        <taxon>Archaea</taxon>
        <taxon>Methanobacteriati</taxon>
        <taxon>Methanobacteriota</taxon>
        <taxon>Methanomada group</taxon>
        <taxon>Methanococci</taxon>
        <taxon>Methanococcales</taxon>
        <taxon>Methanococcaceae</taxon>
        <taxon>Methanococcus</taxon>
    </lineage>
</organism>
<dbReference type="PROSITE" id="PS00198">
    <property type="entry name" value="4FE4S_FER_1"/>
    <property type="match status" value="1"/>
</dbReference>
<dbReference type="Pfam" id="PF13247">
    <property type="entry name" value="Fer4_11"/>
    <property type="match status" value="1"/>
</dbReference>
<keyword evidence="2" id="KW-0004">4Fe-4S</keyword>
<evidence type="ECO:0000256" key="5">
    <source>
        <dbReference type="ARBA" id="ARBA00023004"/>
    </source>
</evidence>
<evidence type="ECO:0000313" key="8">
    <source>
        <dbReference type="EMBL" id="MBP2200900.1"/>
    </source>
</evidence>
<evidence type="ECO:0000256" key="3">
    <source>
        <dbReference type="ARBA" id="ARBA00022723"/>
    </source>
</evidence>
<accession>A0A8J7RZZ2</accession>
<protein>
    <submittedName>
        <fullName evidence="8">Carbon-monoxide dehydrogenase iron sulfur subunit</fullName>
    </submittedName>
</protein>
<keyword evidence="1" id="KW-0813">Transport</keyword>
<evidence type="ECO:0000256" key="2">
    <source>
        <dbReference type="ARBA" id="ARBA00022485"/>
    </source>
</evidence>
<dbReference type="InterPro" id="IPR050294">
    <property type="entry name" value="RnfB_subfamily"/>
</dbReference>
<dbReference type="GO" id="GO:0046872">
    <property type="term" value="F:metal ion binding"/>
    <property type="evidence" value="ECO:0007669"/>
    <property type="project" value="UniProtKB-KW"/>
</dbReference>
<dbReference type="OrthoDB" id="2837at2157"/>
<dbReference type="AlphaFoldDB" id="A0A8J7RZZ2"/>
<evidence type="ECO:0000256" key="6">
    <source>
        <dbReference type="ARBA" id="ARBA00023014"/>
    </source>
</evidence>